<feature type="domain" description="C2H2-type" evidence="11">
    <location>
        <begin position="313"/>
        <end position="341"/>
    </location>
</feature>
<dbReference type="GO" id="GO:0030182">
    <property type="term" value="P:neuron differentiation"/>
    <property type="evidence" value="ECO:0007669"/>
    <property type="project" value="TreeGrafter"/>
</dbReference>
<accession>A0A1W7RAC9</accession>
<keyword evidence="6" id="KW-0805">Transcription regulation</keyword>
<feature type="domain" description="C2H2-type" evidence="11">
    <location>
        <begin position="265"/>
        <end position="292"/>
    </location>
</feature>
<dbReference type="GO" id="GO:0008270">
    <property type="term" value="F:zinc ion binding"/>
    <property type="evidence" value="ECO:0007669"/>
    <property type="project" value="UniProtKB-KW"/>
</dbReference>
<dbReference type="GO" id="GO:0001227">
    <property type="term" value="F:DNA-binding transcription repressor activity, RNA polymerase II-specific"/>
    <property type="evidence" value="ECO:0007669"/>
    <property type="project" value="TreeGrafter"/>
</dbReference>
<protein>
    <submittedName>
        <fullName evidence="12">Insulinoma-associated protein 1a</fullName>
    </submittedName>
</protein>
<dbReference type="AlphaFoldDB" id="A0A1W7RAC9"/>
<evidence type="ECO:0000256" key="6">
    <source>
        <dbReference type="ARBA" id="ARBA00023015"/>
    </source>
</evidence>
<keyword evidence="8" id="KW-0539">Nucleus</keyword>
<organism evidence="12">
    <name type="scientific">Hadrurus spadix</name>
    <dbReference type="NCBI Taxonomy" id="141984"/>
    <lineage>
        <taxon>Eukaryota</taxon>
        <taxon>Metazoa</taxon>
        <taxon>Ecdysozoa</taxon>
        <taxon>Arthropoda</taxon>
        <taxon>Chelicerata</taxon>
        <taxon>Arachnida</taxon>
        <taxon>Scorpiones</taxon>
        <taxon>Iurida</taxon>
        <taxon>Iuroidea</taxon>
        <taxon>Hadrurus</taxon>
    </lineage>
</organism>
<dbReference type="EMBL" id="GFAH01000302">
    <property type="protein sequence ID" value="JAV48087.1"/>
    <property type="molecule type" value="Transcribed_RNA"/>
</dbReference>
<evidence type="ECO:0000256" key="8">
    <source>
        <dbReference type="ARBA" id="ARBA00023242"/>
    </source>
</evidence>
<dbReference type="FunFam" id="3.30.160.60:FF:000100">
    <property type="entry name" value="Zinc finger 45-like"/>
    <property type="match status" value="1"/>
</dbReference>
<dbReference type="GO" id="GO:0000978">
    <property type="term" value="F:RNA polymerase II cis-regulatory region sequence-specific DNA binding"/>
    <property type="evidence" value="ECO:0007669"/>
    <property type="project" value="TreeGrafter"/>
</dbReference>
<dbReference type="SUPFAM" id="SSF57667">
    <property type="entry name" value="beta-beta-alpha zinc fingers"/>
    <property type="match status" value="2"/>
</dbReference>
<evidence type="ECO:0000256" key="5">
    <source>
        <dbReference type="ARBA" id="ARBA00022833"/>
    </source>
</evidence>
<dbReference type="InterPro" id="IPR036236">
    <property type="entry name" value="Znf_C2H2_sf"/>
</dbReference>
<dbReference type="GO" id="GO:0017053">
    <property type="term" value="C:transcription repressor complex"/>
    <property type="evidence" value="ECO:0007669"/>
    <property type="project" value="TreeGrafter"/>
</dbReference>
<keyword evidence="2" id="KW-0479">Metal-binding</keyword>
<dbReference type="FunFam" id="3.30.160.60:FF:001329">
    <property type="entry name" value="INSM transcriptional repressor 1"/>
    <property type="match status" value="1"/>
</dbReference>
<evidence type="ECO:0000256" key="7">
    <source>
        <dbReference type="ARBA" id="ARBA00023163"/>
    </source>
</evidence>
<feature type="region of interest" description="Disordered" evidence="10">
    <location>
        <begin position="118"/>
        <end position="137"/>
    </location>
</feature>
<evidence type="ECO:0000256" key="9">
    <source>
        <dbReference type="PROSITE-ProRule" id="PRU00042"/>
    </source>
</evidence>
<dbReference type="Pfam" id="PF00096">
    <property type="entry name" value="zf-C2H2"/>
    <property type="match status" value="2"/>
</dbReference>
<keyword evidence="5" id="KW-0862">Zinc</keyword>
<proteinExistence type="predicted"/>
<dbReference type="GO" id="GO:0005634">
    <property type="term" value="C:nucleus"/>
    <property type="evidence" value="ECO:0007669"/>
    <property type="project" value="UniProtKB-SubCell"/>
</dbReference>
<evidence type="ECO:0000313" key="12">
    <source>
        <dbReference type="EMBL" id="JAV48087.1"/>
    </source>
</evidence>
<comment type="subcellular location">
    <subcellularLocation>
        <location evidence="1">Nucleus</location>
    </subcellularLocation>
</comment>
<evidence type="ECO:0000256" key="4">
    <source>
        <dbReference type="ARBA" id="ARBA00022771"/>
    </source>
</evidence>
<dbReference type="PROSITE" id="PS00028">
    <property type="entry name" value="ZINC_FINGER_C2H2_1"/>
    <property type="match status" value="3"/>
</dbReference>
<keyword evidence="4 9" id="KW-0863">Zinc-finger</keyword>
<evidence type="ECO:0000259" key="11">
    <source>
        <dbReference type="PROSITE" id="PS50157"/>
    </source>
</evidence>
<feature type="domain" description="C2H2-type" evidence="11">
    <location>
        <begin position="195"/>
        <end position="222"/>
    </location>
</feature>
<dbReference type="GO" id="GO:0010564">
    <property type="term" value="P:regulation of cell cycle process"/>
    <property type="evidence" value="ECO:0007669"/>
    <property type="project" value="TreeGrafter"/>
</dbReference>
<dbReference type="InterPro" id="IPR042972">
    <property type="entry name" value="INSM1/2"/>
</dbReference>
<dbReference type="PROSITE" id="PS50157">
    <property type="entry name" value="ZINC_FINGER_C2H2_2"/>
    <property type="match status" value="3"/>
</dbReference>
<keyword evidence="7" id="KW-0804">Transcription</keyword>
<keyword evidence="3" id="KW-0677">Repeat</keyword>
<evidence type="ECO:0000256" key="10">
    <source>
        <dbReference type="SAM" id="MobiDB-lite"/>
    </source>
</evidence>
<evidence type="ECO:0000256" key="2">
    <source>
        <dbReference type="ARBA" id="ARBA00022723"/>
    </source>
</evidence>
<sequence>MPRGFLVKRHVKGWCPTWWSDSKVCNDVATITTQPASPPPPQPPLNIGPTYQEEPLALTKETNKDTPKTTDESLPLQTSELTSTCKKRLSTSFDLGKPKKHRTNRKLNFEDNKISPVSGTFIRDSDSEDDLPMSTRRGDIDPSLNVVVVTEEARAELAKIENKIGDYVCQLCKDHFADAFGLAQHRCSRIVHVEYRCPECEKVFNCPANLASHRRWHKPRAPTVQTATSTIQPEHDSDSDSVCGSTSPGFSPCSKLARPVDEELYDCDTCGKKFRRKAYLLKHLQSHVSSAQHMVQQPPNCIMPNSFAVAEFFTCTYCSSVFTSTTGLVHHVAKFHSADVSPHHLMLHVPPHIRAVSG</sequence>
<evidence type="ECO:0000256" key="3">
    <source>
        <dbReference type="ARBA" id="ARBA00022737"/>
    </source>
</evidence>
<dbReference type="InterPro" id="IPR013087">
    <property type="entry name" value="Znf_C2H2_type"/>
</dbReference>
<reference evidence="12" key="1">
    <citation type="submission" date="2016-11" db="EMBL/GenBank/DDBJ databases">
        <title>Venom-gland transcriptomics and venom proteomics of the black-back scorpion (Hadrurus spadix) reveal detectability challenges and an unexplored realm of animal toxin diversity.</title>
        <authorList>
            <person name="Rokyta D.R."/>
            <person name="Ward M.J."/>
        </authorList>
    </citation>
    <scope>NUCLEOTIDE SEQUENCE</scope>
    <source>
        <tissue evidence="12">Venom gland</tissue>
    </source>
</reference>
<dbReference type="PANTHER" id="PTHR15065:SF4">
    <property type="entry name" value="LD18634P"/>
    <property type="match status" value="1"/>
</dbReference>
<dbReference type="PANTHER" id="PTHR15065">
    <property type="entry name" value="INSULINOMA-ASSOCIATED 1"/>
    <property type="match status" value="1"/>
</dbReference>
<name>A0A1W7RAC9_9SCOR</name>
<dbReference type="Gene3D" id="3.30.160.60">
    <property type="entry name" value="Classic Zinc Finger"/>
    <property type="match status" value="2"/>
</dbReference>
<evidence type="ECO:0000256" key="1">
    <source>
        <dbReference type="ARBA" id="ARBA00004123"/>
    </source>
</evidence>
<dbReference type="SMART" id="SM00355">
    <property type="entry name" value="ZnF_C2H2"/>
    <property type="match status" value="4"/>
</dbReference>